<gene>
    <name evidence="1" type="ORF">BO87DRAFT_28499</name>
</gene>
<name>A0A318YNH5_ASPNB</name>
<keyword evidence="2" id="KW-1185">Reference proteome</keyword>
<organism evidence="1 2">
    <name type="scientific">Aspergillus neoniger (strain CBS 115656)</name>
    <dbReference type="NCBI Taxonomy" id="1448310"/>
    <lineage>
        <taxon>Eukaryota</taxon>
        <taxon>Fungi</taxon>
        <taxon>Dikarya</taxon>
        <taxon>Ascomycota</taxon>
        <taxon>Pezizomycotina</taxon>
        <taxon>Eurotiomycetes</taxon>
        <taxon>Eurotiomycetidae</taxon>
        <taxon>Eurotiales</taxon>
        <taxon>Aspergillaceae</taxon>
        <taxon>Aspergillus</taxon>
        <taxon>Aspergillus subgen. Circumdati</taxon>
    </lineage>
</organism>
<evidence type="ECO:0000313" key="1">
    <source>
        <dbReference type="EMBL" id="PYH35397.1"/>
    </source>
</evidence>
<protein>
    <submittedName>
        <fullName evidence="1">Uncharacterized protein</fullName>
    </submittedName>
</protein>
<dbReference type="RefSeq" id="XP_025480875.1">
    <property type="nucleotide sequence ID" value="XM_025618939.1"/>
</dbReference>
<sequence length="52" mass="5558">MRDRLRSYIGQLAGGPALLLSLMLHSAWQLGLVSPGSGCCRPATTTWSIINS</sequence>
<reference evidence="1" key="1">
    <citation type="submission" date="2016-12" db="EMBL/GenBank/DDBJ databases">
        <title>The genomes of Aspergillus section Nigri reveals drivers in fungal speciation.</title>
        <authorList>
            <consortium name="DOE Joint Genome Institute"/>
            <person name="Vesth T.C."/>
            <person name="Nybo J."/>
            <person name="Theobald S."/>
            <person name="Brandl J."/>
            <person name="Frisvad J.C."/>
            <person name="Nielsen K.F."/>
            <person name="Lyhne E.K."/>
            <person name="Kogle M.E."/>
            <person name="Kuo A."/>
            <person name="Riley R."/>
            <person name="Clum A."/>
            <person name="Nolan M."/>
            <person name="Lipzen A."/>
            <person name="Salamov A."/>
            <person name="Henrissat B."/>
            <person name="Wiebenga A."/>
            <person name="De Vries R.P."/>
            <person name="Grigoriev I.V."/>
            <person name="Mortensen U.H."/>
            <person name="Andersen M.R."/>
            <person name="Baker S.E."/>
        </authorList>
    </citation>
    <scope>NUCLEOTIDE SEQUENCE [LARGE SCALE GENOMIC DNA]</scope>
    <source>
        <strain evidence="1">CBS 115656</strain>
    </source>
</reference>
<proteinExistence type="predicted"/>
<dbReference type="GeneID" id="37121395"/>
<dbReference type="Proteomes" id="UP000247647">
    <property type="component" value="Unassembled WGS sequence"/>
</dbReference>
<evidence type="ECO:0000313" key="2">
    <source>
        <dbReference type="Proteomes" id="UP000247647"/>
    </source>
</evidence>
<dbReference type="EMBL" id="KZ821456">
    <property type="protein sequence ID" value="PYH35397.1"/>
    <property type="molecule type" value="Genomic_DNA"/>
</dbReference>
<accession>A0A318YNH5</accession>
<dbReference type="AlphaFoldDB" id="A0A318YNH5"/>